<dbReference type="Pfam" id="PF00072">
    <property type="entry name" value="Response_reg"/>
    <property type="match status" value="1"/>
</dbReference>
<dbReference type="PANTHER" id="PTHR43214">
    <property type="entry name" value="TWO-COMPONENT RESPONSE REGULATOR"/>
    <property type="match status" value="1"/>
</dbReference>
<dbReference type="PROSITE" id="PS50043">
    <property type="entry name" value="HTH_LUXR_2"/>
    <property type="match status" value="1"/>
</dbReference>
<dbReference type="EMBL" id="BMPN01000008">
    <property type="protein sequence ID" value="GGJ72948.1"/>
    <property type="molecule type" value="Genomic_DNA"/>
</dbReference>
<name>A0ABQ2DV60_9BACI</name>
<reference evidence="9" key="1">
    <citation type="journal article" date="2019" name="Int. J. Syst. Evol. Microbiol.">
        <title>The Global Catalogue of Microorganisms (GCM) 10K type strain sequencing project: providing services to taxonomists for standard genome sequencing and annotation.</title>
        <authorList>
            <consortium name="The Broad Institute Genomics Platform"/>
            <consortium name="The Broad Institute Genome Sequencing Center for Infectious Disease"/>
            <person name="Wu L."/>
            <person name="Ma J."/>
        </authorList>
    </citation>
    <scope>NUCLEOTIDE SEQUENCE [LARGE SCALE GENOMIC DNA]</scope>
    <source>
        <strain evidence="9">JCM 30071</strain>
    </source>
</reference>
<dbReference type="SMART" id="SM00448">
    <property type="entry name" value="REC"/>
    <property type="match status" value="1"/>
</dbReference>
<dbReference type="SMART" id="SM00421">
    <property type="entry name" value="HTH_LUXR"/>
    <property type="match status" value="1"/>
</dbReference>
<dbReference type="Pfam" id="PF00196">
    <property type="entry name" value="GerE"/>
    <property type="match status" value="1"/>
</dbReference>
<gene>
    <name evidence="8" type="ORF">GCM10007111_38230</name>
</gene>
<organism evidence="8 9">
    <name type="scientific">Virgibacillus kapii</name>
    <dbReference type="NCBI Taxonomy" id="1638645"/>
    <lineage>
        <taxon>Bacteria</taxon>
        <taxon>Bacillati</taxon>
        <taxon>Bacillota</taxon>
        <taxon>Bacilli</taxon>
        <taxon>Bacillales</taxon>
        <taxon>Bacillaceae</taxon>
        <taxon>Virgibacillus</taxon>
    </lineage>
</organism>
<dbReference type="InterPro" id="IPR001789">
    <property type="entry name" value="Sig_transdc_resp-reg_receiver"/>
</dbReference>
<dbReference type="Proteomes" id="UP000634435">
    <property type="component" value="Unassembled WGS sequence"/>
</dbReference>
<dbReference type="CDD" id="cd06170">
    <property type="entry name" value="LuxR_C_like"/>
    <property type="match status" value="1"/>
</dbReference>
<dbReference type="InterPro" id="IPR058245">
    <property type="entry name" value="NreC/VraR/RcsB-like_REC"/>
</dbReference>
<dbReference type="InterPro" id="IPR011006">
    <property type="entry name" value="CheY-like_superfamily"/>
</dbReference>
<evidence type="ECO:0000313" key="9">
    <source>
        <dbReference type="Proteomes" id="UP000634435"/>
    </source>
</evidence>
<evidence type="ECO:0000259" key="7">
    <source>
        <dbReference type="PROSITE" id="PS50110"/>
    </source>
</evidence>
<feature type="modified residue" description="4-aspartylphosphate" evidence="5">
    <location>
        <position position="58"/>
    </location>
</feature>
<dbReference type="PRINTS" id="PR00038">
    <property type="entry name" value="HTHLUXR"/>
</dbReference>
<accession>A0ABQ2DV60</accession>
<dbReference type="PROSITE" id="PS50110">
    <property type="entry name" value="RESPONSE_REGULATORY"/>
    <property type="match status" value="1"/>
</dbReference>
<feature type="domain" description="Response regulatory" evidence="7">
    <location>
        <begin position="7"/>
        <end position="123"/>
    </location>
</feature>
<dbReference type="PANTHER" id="PTHR43214:SF43">
    <property type="entry name" value="TWO-COMPONENT RESPONSE REGULATOR"/>
    <property type="match status" value="1"/>
</dbReference>
<keyword evidence="1 5" id="KW-0597">Phosphoprotein</keyword>
<evidence type="ECO:0000256" key="4">
    <source>
        <dbReference type="ARBA" id="ARBA00023163"/>
    </source>
</evidence>
<evidence type="ECO:0000313" key="8">
    <source>
        <dbReference type="EMBL" id="GGJ72948.1"/>
    </source>
</evidence>
<keyword evidence="3 8" id="KW-0238">DNA-binding</keyword>
<protein>
    <submittedName>
        <fullName evidence="8">DNA-binding response regulator</fullName>
    </submittedName>
</protein>
<evidence type="ECO:0000256" key="5">
    <source>
        <dbReference type="PROSITE-ProRule" id="PRU00169"/>
    </source>
</evidence>
<keyword evidence="2" id="KW-0805">Transcription regulation</keyword>
<dbReference type="SUPFAM" id="SSF52172">
    <property type="entry name" value="CheY-like"/>
    <property type="match status" value="1"/>
</dbReference>
<evidence type="ECO:0000256" key="1">
    <source>
        <dbReference type="ARBA" id="ARBA00022553"/>
    </source>
</evidence>
<dbReference type="InterPro" id="IPR000792">
    <property type="entry name" value="Tscrpt_reg_LuxR_C"/>
</dbReference>
<evidence type="ECO:0000256" key="3">
    <source>
        <dbReference type="ARBA" id="ARBA00023125"/>
    </source>
</evidence>
<dbReference type="Gene3D" id="3.40.50.2300">
    <property type="match status" value="1"/>
</dbReference>
<sequence>MQLGMINVMLVDDQQLFIDGVKALLNNEEDLQVVATATNGKNGILRFIEHLPDLVLVDIHMPHTDVIKLIVEIKENHPNTKIIVLTTFTDEDAIISAIYVGADGFLLKKLKGDQFISCIRDVIENEIVFSGEVSRILSKHIMERQFNKREILENSLQNSSLELSNREIDIAVLMVEGFSNKHIAQRLFLSEGTIKNYISGIYQTFGIHNRKQLISCFRQLLDKN</sequence>
<keyword evidence="4" id="KW-0804">Transcription</keyword>
<evidence type="ECO:0000256" key="2">
    <source>
        <dbReference type="ARBA" id="ARBA00023015"/>
    </source>
</evidence>
<dbReference type="CDD" id="cd17535">
    <property type="entry name" value="REC_NarL-like"/>
    <property type="match status" value="1"/>
</dbReference>
<evidence type="ECO:0000259" key="6">
    <source>
        <dbReference type="PROSITE" id="PS50043"/>
    </source>
</evidence>
<feature type="domain" description="HTH luxR-type" evidence="6">
    <location>
        <begin position="156"/>
        <end position="221"/>
    </location>
</feature>
<dbReference type="GO" id="GO:0003677">
    <property type="term" value="F:DNA binding"/>
    <property type="evidence" value="ECO:0007669"/>
    <property type="project" value="UniProtKB-KW"/>
</dbReference>
<keyword evidence="9" id="KW-1185">Reference proteome</keyword>
<proteinExistence type="predicted"/>
<comment type="caution">
    <text evidence="8">The sequence shown here is derived from an EMBL/GenBank/DDBJ whole genome shotgun (WGS) entry which is preliminary data.</text>
</comment>
<dbReference type="InterPro" id="IPR039420">
    <property type="entry name" value="WalR-like"/>
</dbReference>